<dbReference type="PANTHER" id="PTHR31286:SF133">
    <property type="entry name" value="TA11-LIKE NON-LTR RETROELEMENT PROTEIN-RELATED"/>
    <property type="match status" value="1"/>
</dbReference>
<reference evidence="2 4" key="1">
    <citation type="submission" date="2020-01" db="EMBL/GenBank/DDBJ databases">
        <authorList>
            <person name="Mishra B."/>
        </authorList>
    </citation>
    <scope>NUCLEOTIDE SEQUENCE [LARGE SCALE GENOMIC DNA]</scope>
</reference>
<dbReference type="AlphaFoldDB" id="A0A6D2HMS7"/>
<evidence type="ECO:0000313" key="2">
    <source>
        <dbReference type="EMBL" id="CAA7017320.1"/>
    </source>
</evidence>
<dbReference type="Proteomes" id="UP000467841">
    <property type="component" value="Unassembled WGS sequence"/>
</dbReference>
<sequence>MESIPDSSILAKDSEKSPLVAGNSSDNRSSLNPDPRWPYLNRWKAPEVSKASSSPGEKSSPEILIPPLSPPSSSPPATSLVVNLPLNGSVSEKEVVCAATNPLIDCNQSKVAQSELANSGKELAEKDVAHVPIESPSLKGAWAKKLVFSGPSIAQSTRVDTEKWPSLSVSKSNRRQQARRFQVSQRSEAVEDDIRFPWAAKMNPASRNLYRATEPEYLEDGTPKVTIPQHVFLQGLENQKEYVLGQFFRCSPLPGGLIYAVFNKLWGRNCKITVRKLASLAIPEIKTILVWVTLKKIPSILYSIPEISHIALGLGAPMVTHKPRLDPINMGEAKILVEVELSKGFPPRIAADDKKGFISMVDVDYAWLPSKCGQSIDLSPSNIPVNDGNESNFVEPTSTITMDDLISLGTISILENMSACRVHHYAPTTINIAESIETPSVESAQV</sequence>
<dbReference type="InterPro" id="IPR040256">
    <property type="entry name" value="At4g02000-like"/>
</dbReference>
<proteinExistence type="predicted"/>
<evidence type="ECO:0000313" key="4">
    <source>
        <dbReference type="Proteomes" id="UP000467841"/>
    </source>
</evidence>
<evidence type="ECO:0000313" key="3">
    <source>
        <dbReference type="EMBL" id="CAA7045379.1"/>
    </source>
</evidence>
<feature type="region of interest" description="Disordered" evidence="1">
    <location>
        <begin position="1"/>
        <end position="77"/>
    </location>
</feature>
<dbReference type="EMBL" id="CACVBM020001318">
    <property type="protein sequence ID" value="CAA7045379.1"/>
    <property type="molecule type" value="Genomic_DNA"/>
</dbReference>
<protein>
    <recommendedName>
        <fullName evidence="5">DUF4283 domain-containing protein</fullName>
    </recommendedName>
</protein>
<keyword evidence="4" id="KW-1185">Reference proteome</keyword>
<feature type="compositionally biased region" description="Low complexity" evidence="1">
    <location>
        <begin position="49"/>
        <end position="66"/>
    </location>
</feature>
<feature type="compositionally biased region" description="Polar residues" evidence="1">
    <location>
        <begin position="22"/>
        <end position="32"/>
    </location>
</feature>
<dbReference type="OrthoDB" id="1089417at2759"/>
<dbReference type="EMBL" id="CACVBM020000310">
    <property type="protein sequence ID" value="CAA7017320.1"/>
    <property type="molecule type" value="Genomic_DNA"/>
</dbReference>
<dbReference type="PANTHER" id="PTHR31286">
    <property type="entry name" value="GLYCINE-RICH CELL WALL STRUCTURAL PROTEIN 1.8-LIKE"/>
    <property type="match status" value="1"/>
</dbReference>
<evidence type="ECO:0000256" key="1">
    <source>
        <dbReference type="SAM" id="MobiDB-lite"/>
    </source>
</evidence>
<gene>
    <name evidence="3" type="ORF">MERR_LOCUS32614</name>
    <name evidence="2" type="ORF">MERR_LOCUS4555</name>
</gene>
<accession>A0A6D2HMS7</accession>
<organism evidence="2 4">
    <name type="scientific">Microthlaspi erraticum</name>
    <dbReference type="NCBI Taxonomy" id="1685480"/>
    <lineage>
        <taxon>Eukaryota</taxon>
        <taxon>Viridiplantae</taxon>
        <taxon>Streptophyta</taxon>
        <taxon>Embryophyta</taxon>
        <taxon>Tracheophyta</taxon>
        <taxon>Spermatophyta</taxon>
        <taxon>Magnoliopsida</taxon>
        <taxon>eudicotyledons</taxon>
        <taxon>Gunneridae</taxon>
        <taxon>Pentapetalae</taxon>
        <taxon>rosids</taxon>
        <taxon>malvids</taxon>
        <taxon>Brassicales</taxon>
        <taxon>Brassicaceae</taxon>
        <taxon>Coluteocarpeae</taxon>
        <taxon>Microthlaspi</taxon>
    </lineage>
</organism>
<evidence type="ECO:0008006" key="5">
    <source>
        <dbReference type="Google" id="ProtNLM"/>
    </source>
</evidence>
<name>A0A6D2HMS7_9BRAS</name>